<reference evidence="3" key="1">
    <citation type="journal article" date="2019" name="Int. J. Syst. Evol. Microbiol.">
        <title>The Global Catalogue of Microorganisms (GCM) 10K type strain sequencing project: providing services to taxonomists for standard genome sequencing and annotation.</title>
        <authorList>
            <consortium name="The Broad Institute Genomics Platform"/>
            <consortium name="The Broad Institute Genome Sequencing Center for Infectious Disease"/>
            <person name="Wu L."/>
            <person name="Ma J."/>
        </authorList>
    </citation>
    <scope>NUCLEOTIDE SEQUENCE [LARGE SCALE GENOMIC DNA]</scope>
    <source>
        <strain evidence="3">CCUG 55854</strain>
    </source>
</reference>
<dbReference type="EMBL" id="JBHTKN010000006">
    <property type="protein sequence ID" value="MFD1042731.1"/>
    <property type="molecule type" value="Genomic_DNA"/>
</dbReference>
<evidence type="ECO:0000313" key="3">
    <source>
        <dbReference type="Proteomes" id="UP001597033"/>
    </source>
</evidence>
<evidence type="ECO:0008006" key="4">
    <source>
        <dbReference type="Google" id="ProtNLM"/>
    </source>
</evidence>
<sequence>MLHIVHLIERRFGPRARPLLIALVAASACTLLAGLALALR</sequence>
<evidence type="ECO:0000256" key="1">
    <source>
        <dbReference type="SAM" id="Phobius"/>
    </source>
</evidence>
<evidence type="ECO:0000313" key="2">
    <source>
        <dbReference type="EMBL" id="MFD1042731.1"/>
    </source>
</evidence>
<protein>
    <recommendedName>
        <fullName evidence="4">ABC transporter permease</fullName>
    </recommendedName>
</protein>
<dbReference type="RefSeq" id="WP_274381869.1">
    <property type="nucleotide sequence ID" value="NZ_JBHTKN010000006.1"/>
</dbReference>
<proteinExistence type="predicted"/>
<name>A0ABW3LYQ6_9GAMM</name>
<gene>
    <name evidence="2" type="ORF">ACFQ2N_10270</name>
</gene>
<dbReference type="Proteomes" id="UP001597033">
    <property type="component" value="Unassembled WGS sequence"/>
</dbReference>
<comment type="caution">
    <text evidence="2">The sequence shown here is derived from an EMBL/GenBank/DDBJ whole genome shotgun (WGS) entry which is preliminary data.</text>
</comment>
<organism evidence="2 3">
    <name type="scientific">Pseudoxanthomonas kaohsiungensis</name>
    <dbReference type="NCBI Taxonomy" id="283923"/>
    <lineage>
        <taxon>Bacteria</taxon>
        <taxon>Pseudomonadati</taxon>
        <taxon>Pseudomonadota</taxon>
        <taxon>Gammaproteobacteria</taxon>
        <taxon>Lysobacterales</taxon>
        <taxon>Lysobacteraceae</taxon>
        <taxon>Pseudoxanthomonas</taxon>
    </lineage>
</organism>
<keyword evidence="1" id="KW-1133">Transmembrane helix</keyword>
<keyword evidence="3" id="KW-1185">Reference proteome</keyword>
<keyword evidence="1" id="KW-0812">Transmembrane</keyword>
<feature type="transmembrane region" description="Helical" evidence="1">
    <location>
        <begin position="20"/>
        <end position="39"/>
    </location>
</feature>
<accession>A0ABW3LYQ6</accession>
<keyword evidence="1" id="KW-0472">Membrane</keyword>